<protein>
    <submittedName>
        <fullName evidence="2">Uncharacterized protein</fullName>
    </submittedName>
</protein>
<feature type="compositionally biased region" description="Polar residues" evidence="1">
    <location>
        <begin position="194"/>
        <end position="209"/>
    </location>
</feature>
<accession>A0A2R6WZ99</accession>
<feature type="compositionally biased region" description="Basic and acidic residues" evidence="1">
    <location>
        <begin position="167"/>
        <end position="191"/>
    </location>
</feature>
<feature type="compositionally biased region" description="Basic residues" evidence="1">
    <location>
        <begin position="69"/>
        <end position="82"/>
    </location>
</feature>
<feature type="region of interest" description="Disordered" evidence="1">
    <location>
        <begin position="137"/>
        <end position="216"/>
    </location>
</feature>
<keyword evidence="3" id="KW-1185">Reference proteome</keyword>
<proteinExistence type="predicted"/>
<feature type="compositionally biased region" description="Basic and acidic residues" evidence="1">
    <location>
        <begin position="83"/>
        <end position="94"/>
    </location>
</feature>
<dbReference type="Proteomes" id="UP000244005">
    <property type="component" value="Unassembled WGS sequence"/>
</dbReference>
<evidence type="ECO:0000313" key="3">
    <source>
        <dbReference type="Proteomes" id="UP000244005"/>
    </source>
</evidence>
<gene>
    <name evidence="2" type="ORF">MARPO_0046s0008</name>
</gene>
<dbReference type="EMBL" id="KZ772718">
    <property type="protein sequence ID" value="PTQ39183.1"/>
    <property type="molecule type" value="Genomic_DNA"/>
</dbReference>
<organism evidence="2 3">
    <name type="scientific">Marchantia polymorpha</name>
    <name type="common">Common liverwort</name>
    <name type="synonym">Marchantia aquatica</name>
    <dbReference type="NCBI Taxonomy" id="3197"/>
    <lineage>
        <taxon>Eukaryota</taxon>
        <taxon>Viridiplantae</taxon>
        <taxon>Streptophyta</taxon>
        <taxon>Embryophyta</taxon>
        <taxon>Marchantiophyta</taxon>
        <taxon>Marchantiopsida</taxon>
        <taxon>Marchantiidae</taxon>
        <taxon>Marchantiales</taxon>
        <taxon>Marchantiaceae</taxon>
        <taxon>Marchantia</taxon>
    </lineage>
</organism>
<evidence type="ECO:0000256" key="1">
    <source>
        <dbReference type="SAM" id="MobiDB-lite"/>
    </source>
</evidence>
<reference evidence="3" key="1">
    <citation type="journal article" date="2017" name="Cell">
        <title>Insights into land plant evolution garnered from the Marchantia polymorpha genome.</title>
        <authorList>
            <person name="Bowman J.L."/>
            <person name="Kohchi T."/>
            <person name="Yamato K.T."/>
            <person name="Jenkins J."/>
            <person name="Shu S."/>
            <person name="Ishizaki K."/>
            <person name="Yamaoka S."/>
            <person name="Nishihama R."/>
            <person name="Nakamura Y."/>
            <person name="Berger F."/>
            <person name="Adam C."/>
            <person name="Aki S.S."/>
            <person name="Althoff F."/>
            <person name="Araki T."/>
            <person name="Arteaga-Vazquez M.A."/>
            <person name="Balasubrmanian S."/>
            <person name="Barry K."/>
            <person name="Bauer D."/>
            <person name="Boehm C.R."/>
            <person name="Briginshaw L."/>
            <person name="Caballero-Perez J."/>
            <person name="Catarino B."/>
            <person name="Chen F."/>
            <person name="Chiyoda S."/>
            <person name="Chovatia M."/>
            <person name="Davies K.M."/>
            <person name="Delmans M."/>
            <person name="Demura T."/>
            <person name="Dierschke T."/>
            <person name="Dolan L."/>
            <person name="Dorantes-Acosta A.E."/>
            <person name="Eklund D.M."/>
            <person name="Florent S.N."/>
            <person name="Flores-Sandoval E."/>
            <person name="Fujiyama A."/>
            <person name="Fukuzawa H."/>
            <person name="Galik B."/>
            <person name="Grimanelli D."/>
            <person name="Grimwood J."/>
            <person name="Grossniklaus U."/>
            <person name="Hamada T."/>
            <person name="Haseloff J."/>
            <person name="Hetherington A.J."/>
            <person name="Higo A."/>
            <person name="Hirakawa Y."/>
            <person name="Hundley H.N."/>
            <person name="Ikeda Y."/>
            <person name="Inoue K."/>
            <person name="Inoue S.I."/>
            <person name="Ishida S."/>
            <person name="Jia Q."/>
            <person name="Kakita M."/>
            <person name="Kanazawa T."/>
            <person name="Kawai Y."/>
            <person name="Kawashima T."/>
            <person name="Kennedy M."/>
            <person name="Kinose K."/>
            <person name="Kinoshita T."/>
            <person name="Kohara Y."/>
            <person name="Koide E."/>
            <person name="Komatsu K."/>
            <person name="Kopischke S."/>
            <person name="Kubo M."/>
            <person name="Kyozuka J."/>
            <person name="Lagercrantz U."/>
            <person name="Lin S.S."/>
            <person name="Lindquist E."/>
            <person name="Lipzen A.M."/>
            <person name="Lu C.W."/>
            <person name="De Luna E."/>
            <person name="Martienssen R.A."/>
            <person name="Minamino N."/>
            <person name="Mizutani M."/>
            <person name="Mizutani M."/>
            <person name="Mochizuki N."/>
            <person name="Monte I."/>
            <person name="Mosher R."/>
            <person name="Nagasaki H."/>
            <person name="Nakagami H."/>
            <person name="Naramoto S."/>
            <person name="Nishitani K."/>
            <person name="Ohtani M."/>
            <person name="Okamoto T."/>
            <person name="Okumura M."/>
            <person name="Phillips J."/>
            <person name="Pollak B."/>
            <person name="Reinders A."/>
            <person name="Rovekamp M."/>
            <person name="Sano R."/>
            <person name="Sawa S."/>
            <person name="Schmid M.W."/>
            <person name="Shirakawa M."/>
            <person name="Solano R."/>
            <person name="Spunde A."/>
            <person name="Suetsugu N."/>
            <person name="Sugano S."/>
            <person name="Sugiyama A."/>
            <person name="Sun R."/>
            <person name="Suzuki Y."/>
            <person name="Takenaka M."/>
            <person name="Takezawa D."/>
            <person name="Tomogane H."/>
            <person name="Tsuzuki M."/>
            <person name="Ueda T."/>
            <person name="Umeda M."/>
            <person name="Ward J.M."/>
            <person name="Watanabe Y."/>
            <person name="Yazaki K."/>
            <person name="Yokoyama R."/>
            <person name="Yoshitake Y."/>
            <person name="Yotsui I."/>
            <person name="Zachgo S."/>
            <person name="Schmutz J."/>
        </authorList>
    </citation>
    <scope>NUCLEOTIDE SEQUENCE [LARGE SCALE GENOMIC DNA]</scope>
    <source>
        <strain evidence="3">Tak-1</strain>
    </source>
</reference>
<dbReference type="AlphaFoldDB" id="A0A2R6WZ99"/>
<name>A0A2R6WZ99_MARPO</name>
<evidence type="ECO:0000313" key="2">
    <source>
        <dbReference type="EMBL" id="PTQ39183.1"/>
    </source>
</evidence>
<sequence length="352" mass="39863">MGTVIITNGAELEQRRRRSKIRNWTFASQFLGPNVRFGGRDDTGACKERAQVVDSPPAEKIRIRSQALQKRRATAGGSRRRERRGDETRMDGWRVRPSTCPIGRGGRKKSPRRIAGKSRVGSWGICGIDDCIAPRPRRRREETSVGVRRPEGGAPEHKKQKKKKRKEQQQKKQNDEREREGERAAGPERGRSSKIMSTGRPCTTAPSEQQDPEDSIAREGERFRADKKRARGGWASLSGVEHGMILLAAEEDEILSQSPRSRCMSSSALRNRRSCDCLPGREGKPLLENRAEQCPELSSRLARENRARFSDSTRLQLRPCAHLVLRKSMIVYLQQGHVIENFKRYILDAYGG</sequence>
<feature type="compositionally biased region" description="Basic and acidic residues" evidence="1">
    <location>
        <begin position="139"/>
        <end position="157"/>
    </location>
</feature>
<feature type="region of interest" description="Disordered" evidence="1">
    <location>
        <begin position="66"/>
        <end position="118"/>
    </location>
</feature>
<feature type="compositionally biased region" description="Basic residues" evidence="1">
    <location>
        <begin position="105"/>
        <end position="116"/>
    </location>
</feature>